<evidence type="ECO:0000256" key="2">
    <source>
        <dbReference type="ARBA" id="ARBA00007935"/>
    </source>
</evidence>
<proteinExistence type="inferred from homology"/>
<feature type="transmembrane region" description="Helical" evidence="8">
    <location>
        <begin position="51"/>
        <end position="71"/>
    </location>
</feature>
<dbReference type="InterPro" id="IPR037294">
    <property type="entry name" value="ABC_BtuC-like"/>
</dbReference>
<comment type="subcellular location">
    <subcellularLocation>
        <location evidence="1">Cell membrane</location>
        <topology evidence="1">Multi-pass membrane protein</topology>
    </subcellularLocation>
</comment>
<keyword evidence="6 8" id="KW-1133">Transmembrane helix</keyword>
<dbReference type="STRING" id="1610491.AAV94_11300"/>
<keyword evidence="3" id="KW-0813">Transport</keyword>
<dbReference type="PANTHER" id="PTHR30472">
    <property type="entry name" value="FERRIC ENTEROBACTIN TRANSPORT SYSTEM PERMEASE PROTEIN"/>
    <property type="match status" value="1"/>
</dbReference>
<dbReference type="Proteomes" id="UP000050580">
    <property type="component" value="Unassembled WGS sequence"/>
</dbReference>
<dbReference type="GO" id="GO:0022857">
    <property type="term" value="F:transmembrane transporter activity"/>
    <property type="evidence" value="ECO:0007669"/>
    <property type="project" value="InterPro"/>
</dbReference>
<evidence type="ECO:0000313" key="10">
    <source>
        <dbReference type="Proteomes" id="UP000050580"/>
    </source>
</evidence>
<dbReference type="EMBL" id="LBNQ01000033">
    <property type="protein sequence ID" value="KKW67467.1"/>
    <property type="molecule type" value="Genomic_DNA"/>
</dbReference>
<dbReference type="Pfam" id="PF01032">
    <property type="entry name" value="FecCD"/>
    <property type="match status" value="1"/>
</dbReference>
<feature type="transmembrane region" description="Helical" evidence="8">
    <location>
        <begin position="183"/>
        <end position="204"/>
    </location>
</feature>
<dbReference type="AlphaFoldDB" id="A0A0U1PYC4"/>
<evidence type="ECO:0000256" key="5">
    <source>
        <dbReference type="ARBA" id="ARBA00022692"/>
    </source>
</evidence>
<dbReference type="GO" id="GO:0033214">
    <property type="term" value="P:siderophore-iron import into cell"/>
    <property type="evidence" value="ECO:0007669"/>
    <property type="project" value="TreeGrafter"/>
</dbReference>
<feature type="transmembrane region" description="Helical" evidence="8">
    <location>
        <begin position="272"/>
        <end position="292"/>
    </location>
</feature>
<reference evidence="9 10" key="1">
    <citation type="submission" date="2015-05" db="EMBL/GenBank/DDBJ databases">
        <title>Draft genome sequence of Lampropedia sp. CT6, isolated from the microbial mat of a hot water spring, located at Manikaran, India.</title>
        <authorList>
            <person name="Tripathi C."/>
            <person name="Rani P."/>
            <person name="Mahato N.K."/>
            <person name="Lal R."/>
        </authorList>
    </citation>
    <scope>NUCLEOTIDE SEQUENCE [LARGE SCALE GENOMIC DNA]</scope>
    <source>
        <strain evidence="9 10">CT6</strain>
    </source>
</reference>
<evidence type="ECO:0000256" key="3">
    <source>
        <dbReference type="ARBA" id="ARBA00022448"/>
    </source>
</evidence>
<feature type="transmembrane region" description="Helical" evidence="8">
    <location>
        <begin position="298"/>
        <end position="319"/>
    </location>
</feature>
<feature type="transmembrane region" description="Helical" evidence="8">
    <location>
        <begin position="12"/>
        <end position="31"/>
    </location>
</feature>
<sequence length="325" mass="35184">MGWLRGWGSLGPGARLAALGALAVLCAALYLTLQVRTDWAFTLRYRGARLAAMGLVAYAIGVSTVLFHSITHNRILTPAIMGFDALYLLIQTGLAFAFGMTAVLAFNPTLKFVGETAAMVLLAWLLFRSLFSGAVRSLHLMLLVGVVLGVLFRALTGLMLRLIDPNQFGTLQDRFFASFNLMATHLLWSAAAVLALTSLFLWRIRRSFDVIALGRDLAISLGVDYPKRVMQILFCIAVLVSVSTALVGPVTFLGLLVANLAYLLLGDMRHRYTLPAAVLLGAIALVGGQLILEHGLGYNSALSMVIEFVGGMAFLVLLLRGQRTR</sequence>
<accession>A0A0U1PYC4</accession>
<keyword evidence="5 8" id="KW-0812">Transmembrane</keyword>
<dbReference type="Gene3D" id="1.10.3470.10">
    <property type="entry name" value="ABC transporter involved in vitamin B12 uptake, BtuC"/>
    <property type="match status" value="1"/>
</dbReference>
<evidence type="ECO:0000313" key="9">
    <source>
        <dbReference type="EMBL" id="KKW67467.1"/>
    </source>
</evidence>
<evidence type="ECO:0000256" key="7">
    <source>
        <dbReference type="ARBA" id="ARBA00023136"/>
    </source>
</evidence>
<feature type="transmembrane region" description="Helical" evidence="8">
    <location>
        <begin position="138"/>
        <end position="163"/>
    </location>
</feature>
<comment type="caution">
    <text evidence="9">The sequence shown here is derived from an EMBL/GenBank/DDBJ whole genome shotgun (WGS) entry which is preliminary data.</text>
</comment>
<evidence type="ECO:0000256" key="1">
    <source>
        <dbReference type="ARBA" id="ARBA00004651"/>
    </source>
</evidence>
<keyword evidence="7 8" id="KW-0472">Membrane</keyword>
<evidence type="ECO:0000256" key="6">
    <source>
        <dbReference type="ARBA" id="ARBA00022989"/>
    </source>
</evidence>
<dbReference type="PANTHER" id="PTHR30472:SF19">
    <property type="entry name" value="PETROBACTIN IMPORT SYSTEM PERMEASE PROTEIN YCLO"/>
    <property type="match status" value="1"/>
</dbReference>
<evidence type="ECO:0000256" key="8">
    <source>
        <dbReference type="SAM" id="Phobius"/>
    </source>
</evidence>
<dbReference type="GO" id="GO:0005886">
    <property type="term" value="C:plasma membrane"/>
    <property type="evidence" value="ECO:0007669"/>
    <property type="project" value="UniProtKB-SubCell"/>
</dbReference>
<feature type="transmembrane region" description="Helical" evidence="8">
    <location>
        <begin position="112"/>
        <end position="131"/>
    </location>
</feature>
<keyword evidence="4" id="KW-1003">Cell membrane</keyword>
<protein>
    <submittedName>
        <fullName evidence="9">Enterobactin ABC transporter permease</fullName>
    </submittedName>
</protein>
<dbReference type="PATRIC" id="fig|1610491.3.peg.2420"/>
<gene>
    <name evidence="9" type="ORF">AAV94_11300</name>
</gene>
<dbReference type="InterPro" id="IPR000522">
    <property type="entry name" value="ABC_transptr_permease_BtuC"/>
</dbReference>
<feature type="transmembrane region" description="Helical" evidence="8">
    <location>
        <begin position="83"/>
        <end position="106"/>
    </location>
</feature>
<organism evidence="9 10">
    <name type="scientific">Lampropedia cohaerens</name>
    <dbReference type="NCBI Taxonomy" id="1610491"/>
    <lineage>
        <taxon>Bacteria</taxon>
        <taxon>Pseudomonadati</taxon>
        <taxon>Pseudomonadota</taxon>
        <taxon>Betaproteobacteria</taxon>
        <taxon>Burkholderiales</taxon>
        <taxon>Comamonadaceae</taxon>
        <taxon>Lampropedia</taxon>
    </lineage>
</organism>
<name>A0A0U1PYC4_9BURK</name>
<keyword evidence="10" id="KW-1185">Reference proteome</keyword>
<dbReference type="SUPFAM" id="SSF81345">
    <property type="entry name" value="ABC transporter involved in vitamin B12 uptake, BtuC"/>
    <property type="match status" value="1"/>
</dbReference>
<evidence type="ECO:0000256" key="4">
    <source>
        <dbReference type="ARBA" id="ARBA00022475"/>
    </source>
</evidence>
<comment type="similarity">
    <text evidence="2">Belongs to the binding-protein-dependent transport system permease family. FecCD subfamily.</text>
</comment>